<dbReference type="PRINTS" id="PR00792">
    <property type="entry name" value="PEPSIN"/>
</dbReference>
<dbReference type="GO" id="GO:0005576">
    <property type="term" value="C:extracellular region"/>
    <property type="evidence" value="ECO:0007669"/>
    <property type="project" value="TreeGrafter"/>
</dbReference>
<proteinExistence type="inferred from homology"/>
<dbReference type="Proteomes" id="UP000541610">
    <property type="component" value="Unassembled WGS sequence"/>
</dbReference>
<keyword evidence="3" id="KW-0732">Signal</keyword>
<evidence type="ECO:0000313" key="11">
    <source>
        <dbReference type="Proteomes" id="UP000541610"/>
    </source>
</evidence>
<dbReference type="Gene3D" id="2.40.70.10">
    <property type="entry name" value="Acid Proteases"/>
    <property type="match status" value="2"/>
</dbReference>
<protein>
    <recommendedName>
        <fullName evidence="9">Peptidase A1 domain-containing protein</fullName>
    </recommendedName>
</protein>
<accession>A0A7J6NGK0</accession>
<evidence type="ECO:0000256" key="2">
    <source>
        <dbReference type="ARBA" id="ARBA00022670"/>
    </source>
</evidence>
<dbReference type="OrthoDB" id="771136at2759"/>
<feature type="domain" description="Peptidase A1" evidence="9">
    <location>
        <begin position="43"/>
        <end position="360"/>
    </location>
</feature>
<dbReference type="PANTHER" id="PTHR47965:SF12">
    <property type="entry name" value="ASPARTIC PROTEINASE 3-RELATED"/>
    <property type="match status" value="1"/>
</dbReference>
<feature type="active site" evidence="7">
    <location>
        <position position="61"/>
    </location>
</feature>
<feature type="active site" evidence="7">
    <location>
        <position position="249"/>
    </location>
</feature>
<evidence type="ECO:0000256" key="7">
    <source>
        <dbReference type="PIRSR" id="PIRSR601461-1"/>
    </source>
</evidence>
<reference evidence="10 11" key="1">
    <citation type="submission" date="2020-04" db="EMBL/GenBank/DDBJ databases">
        <title>Perkinsus olseni comparative genomics.</title>
        <authorList>
            <person name="Bogema D.R."/>
        </authorList>
    </citation>
    <scope>NUCLEOTIDE SEQUENCE [LARGE SCALE GENOMIC DNA]</scope>
    <source>
        <strain evidence="10">00978-12</strain>
    </source>
</reference>
<dbReference type="CDD" id="cd05471">
    <property type="entry name" value="pepsin_like"/>
    <property type="match status" value="1"/>
</dbReference>
<dbReference type="PROSITE" id="PS51767">
    <property type="entry name" value="PEPTIDASE_A1"/>
    <property type="match status" value="1"/>
</dbReference>
<evidence type="ECO:0000256" key="1">
    <source>
        <dbReference type="ARBA" id="ARBA00007447"/>
    </source>
</evidence>
<comment type="similarity">
    <text evidence="1 8">Belongs to the peptidase A1 family.</text>
</comment>
<keyword evidence="2 8" id="KW-0645">Protease</keyword>
<dbReference type="InterPro" id="IPR033121">
    <property type="entry name" value="PEPTIDASE_A1"/>
</dbReference>
<keyword evidence="5 8" id="KW-0378">Hydrolase</keyword>
<dbReference type="GO" id="GO:0006508">
    <property type="term" value="P:proteolysis"/>
    <property type="evidence" value="ECO:0007669"/>
    <property type="project" value="UniProtKB-KW"/>
</dbReference>
<dbReference type="InterPro" id="IPR034164">
    <property type="entry name" value="Pepsin-like_dom"/>
</dbReference>
<evidence type="ECO:0000256" key="4">
    <source>
        <dbReference type="ARBA" id="ARBA00022750"/>
    </source>
</evidence>
<dbReference type="PANTHER" id="PTHR47965">
    <property type="entry name" value="ASPARTYL PROTEASE-RELATED"/>
    <property type="match status" value="1"/>
</dbReference>
<dbReference type="PROSITE" id="PS00141">
    <property type="entry name" value="ASP_PROTEASE"/>
    <property type="match status" value="2"/>
</dbReference>
<dbReference type="InterPro" id="IPR001461">
    <property type="entry name" value="Aspartic_peptidase_A1"/>
</dbReference>
<evidence type="ECO:0000256" key="8">
    <source>
        <dbReference type="RuleBase" id="RU000454"/>
    </source>
</evidence>
<organism evidence="10 11">
    <name type="scientific">Perkinsus olseni</name>
    <name type="common">Perkinsus atlanticus</name>
    <dbReference type="NCBI Taxonomy" id="32597"/>
    <lineage>
        <taxon>Eukaryota</taxon>
        <taxon>Sar</taxon>
        <taxon>Alveolata</taxon>
        <taxon>Perkinsozoa</taxon>
        <taxon>Perkinsea</taxon>
        <taxon>Perkinsida</taxon>
        <taxon>Perkinsidae</taxon>
        <taxon>Perkinsus</taxon>
    </lineage>
</organism>
<dbReference type="AlphaFoldDB" id="A0A7J6NGK0"/>
<dbReference type="InterPro" id="IPR021109">
    <property type="entry name" value="Peptidase_aspartic_dom_sf"/>
</dbReference>
<comment type="caution">
    <text evidence="10">The sequence shown here is derived from an EMBL/GenBank/DDBJ whole genome shotgun (WGS) entry which is preliminary data.</text>
</comment>
<dbReference type="EMBL" id="JABANP010000402">
    <property type="protein sequence ID" value="KAF4682874.1"/>
    <property type="molecule type" value="Genomic_DNA"/>
</dbReference>
<name>A0A7J6NGK0_PEROL</name>
<evidence type="ECO:0000256" key="6">
    <source>
        <dbReference type="ARBA" id="ARBA00023145"/>
    </source>
</evidence>
<dbReference type="Pfam" id="PF00026">
    <property type="entry name" value="Asp"/>
    <property type="match status" value="1"/>
</dbReference>
<sequence length="376" mass="41718">MARGSRRVHILSLSVLYQSIAIGQLIRLPIQWKQEFWKETYGYSFLVAIKADGQDLNLLVDTGASDLFFISKEWLEESEGLGACEASVYGCYQCTTDLCDARVTDITFYDDSCASIVPLTGNLTIGEQEVPEVKFGLVQEYSRSMAPHASLGLAPQPEEDEDDYIPLLDQLVMKRIIESTDFSIVFNPGNLSEGELILGGLDPSRYRGPMSFVPLKDGYNTWTVGLKSIQVVGNATPIPLTPNVPILVDSGATYFYLPRRVLEALMVAVKSTIDPTGRRVALKEAQCEPPVAFTSQDGSDVTVVIPQEVYVQAYDTDAGQLCALLLRESSQGEEDISIGQNLLRRYYLYFQYDQRRIGFADTIKGALQTQGKDRCL</sequence>
<evidence type="ECO:0000256" key="5">
    <source>
        <dbReference type="ARBA" id="ARBA00022801"/>
    </source>
</evidence>
<evidence type="ECO:0000259" key="9">
    <source>
        <dbReference type="PROSITE" id="PS51767"/>
    </source>
</evidence>
<keyword evidence="4 8" id="KW-0064">Aspartyl protease</keyword>
<gene>
    <name evidence="10" type="ORF">FOZ60_010033</name>
</gene>
<keyword evidence="6" id="KW-0865">Zymogen</keyword>
<dbReference type="InterPro" id="IPR001969">
    <property type="entry name" value="Aspartic_peptidase_AS"/>
</dbReference>
<dbReference type="GO" id="GO:0004190">
    <property type="term" value="F:aspartic-type endopeptidase activity"/>
    <property type="evidence" value="ECO:0007669"/>
    <property type="project" value="UniProtKB-KW"/>
</dbReference>
<evidence type="ECO:0000256" key="3">
    <source>
        <dbReference type="ARBA" id="ARBA00022729"/>
    </source>
</evidence>
<evidence type="ECO:0000313" key="10">
    <source>
        <dbReference type="EMBL" id="KAF4682874.1"/>
    </source>
</evidence>
<dbReference type="SUPFAM" id="SSF50630">
    <property type="entry name" value="Acid proteases"/>
    <property type="match status" value="1"/>
</dbReference>